<accession>A0A2S6ZGD3</accession>
<proteinExistence type="predicted"/>
<reference evidence="2 3" key="1">
    <citation type="submission" date="2016-08" db="EMBL/GenBank/DDBJ databases">
        <title>Evolution of the type three secretion system and type three effector repertoires in Xanthomonas.</title>
        <authorList>
            <person name="Merda D."/>
            <person name="Briand M."/>
            <person name="Bosis E."/>
            <person name="Rousseau C."/>
            <person name="Portier P."/>
            <person name="Jacques M.-A."/>
            <person name="Fischer-Le Saux M."/>
        </authorList>
    </citation>
    <scope>NUCLEOTIDE SEQUENCE [LARGE SCALE GENOMIC DNA]</scope>
    <source>
        <strain evidence="2 3">CFBP 4691</strain>
    </source>
</reference>
<dbReference type="AlphaFoldDB" id="A0A2S6ZGD3"/>
<gene>
    <name evidence="2" type="ORF">XthCFBP4691_08130</name>
</gene>
<organism evidence="2 3">
    <name type="scientific">Xanthomonas theicola</name>
    <dbReference type="NCBI Taxonomy" id="56464"/>
    <lineage>
        <taxon>Bacteria</taxon>
        <taxon>Pseudomonadati</taxon>
        <taxon>Pseudomonadota</taxon>
        <taxon>Gammaproteobacteria</taxon>
        <taxon>Lysobacterales</taxon>
        <taxon>Lysobacteraceae</taxon>
        <taxon>Xanthomonas</taxon>
    </lineage>
</organism>
<dbReference type="Proteomes" id="UP000239898">
    <property type="component" value="Unassembled WGS sequence"/>
</dbReference>
<sequence length="61" mass="6598">MPGAALLPARAAMAGRAHAHARRRRRPRRRTMRRIVPMPVAPNHATMAAAAQRAGRAAGRP</sequence>
<feature type="compositionally biased region" description="Basic residues" evidence="1">
    <location>
        <begin position="17"/>
        <end position="32"/>
    </location>
</feature>
<feature type="region of interest" description="Disordered" evidence="1">
    <location>
        <begin position="1"/>
        <end position="32"/>
    </location>
</feature>
<evidence type="ECO:0000256" key="1">
    <source>
        <dbReference type="SAM" id="MobiDB-lite"/>
    </source>
</evidence>
<evidence type="ECO:0000313" key="2">
    <source>
        <dbReference type="EMBL" id="PPT91312.1"/>
    </source>
</evidence>
<evidence type="ECO:0000313" key="3">
    <source>
        <dbReference type="Proteomes" id="UP000239898"/>
    </source>
</evidence>
<comment type="caution">
    <text evidence="2">The sequence shown here is derived from an EMBL/GenBank/DDBJ whole genome shotgun (WGS) entry which is preliminary data.</text>
</comment>
<dbReference type="EMBL" id="MIGX01000029">
    <property type="protein sequence ID" value="PPT91312.1"/>
    <property type="molecule type" value="Genomic_DNA"/>
</dbReference>
<feature type="compositionally biased region" description="Low complexity" evidence="1">
    <location>
        <begin position="1"/>
        <end position="16"/>
    </location>
</feature>
<name>A0A2S6ZGD3_9XANT</name>
<keyword evidence="3" id="KW-1185">Reference proteome</keyword>
<protein>
    <submittedName>
        <fullName evidence="2">Uncharacterized protein</fullName>
    </submittedName>
</protein>